<gene>
    <name evidence="2" type="ORF">GCM10009111_19190</name>
</gene>
<proteinExistence type="predicted"/>
<evidence type="ECO:0000313" key="2">
    <source>
        <dbReference type="EMBL" id="GAA0817652.1"/>
    </source>
</evidence>
<sequence length="256" mass="28235">MDFSLKISHLTSLSAASNGQQLGEKFIQYSFGKAELPALPQLKPMQRRRLSPFAKIALHCAYESSQQTNAAFDIIFSSRHGDLDKTSALLNDLAEKEPLSPTAFSLSVHNAVPGLFSIFTQNTAPSSAISAGKESFLMALVDAYARLNSYNCDQVLLIHADQALPEFYVEYADESQVDHAFACIVTRVEKAPKAIEKQTPNTEIIRFSTTAHSATQDNVANSTPLALNFVTWFNSSQSHCNLSSSDKLWRLSRVEQ</sequence>
<dbReference type="SUPFAM" id="SSF53901">
    <property type="entry name" value="Thiolase-like"/>
    <property type="match status" value="1"/>
</dbReference>
<dbReference type="InterPro" id="IPR014030">
    <property type="entry name" value="Ketoacyl_synth_N"/>
</dbReference>
<dbReference type="EMBL" id="BAAAFA010000006">
    <property type="protein sequence ID" value="GAA0817652.1"/>
    <property type="molecule type" value="Genomic_DNA"/>
</dbReference>
<evidence type="ECO:0000259" key="1">
    <source>
        <dbReference type="Pfam" id="PF13723"/>
    </source>
</evidence>
<comment type="caution">
    <text evidence="2">The sequence shown here is derived from an EMBL/GenBank/DDBJ whole genome shotgun (WGS) entry which is preliminary data.</text>
</comment>
<dbReference type="InterPro" id="IPR016039">
    <property type="entry name" value="Thiolase-like"/>
</dbReference>
<dbReference type="RefSeq" id="WP_343817259.1">
    <property type="nucleotide sequence ID" value="NZ_BAAAFA010000006.1"/>
</dbReference>
<reference evidence="2 3" key="1">
    <citation type="journal article" date="2019" name="Int. J. Syst. Evol. Microbiol.">
        <title>The Global Catalogue of Microorganisms (GCM) 10K type strain sequencing project: providing services to taxonomists for standard genome sequencing and annotation.</title>
        <authorList>
            <consortium name="The Broad Institute Genomics Platform"/>
            <consortium name="The Broad Institute Genome Sequencing Center for Infectious Disease"/>
            <person name="Wu L."/>
            <person name="Ma J."/>
        </authorList>
    </citation>
    <scope>NUCLEOTIDE SEQUENCE [LARGE SCALE GENOMIC DNA]</scope>
    <source>
        <strain evidence="2 3">JCM 15608</strain>
    </source>
</reference>
<dbReference type="Gene3D" id="3.40.47.10">
    <property type="match status" value="1"/>
</dbReference>
<evidence type="ECO:0000313" key="3">
    <source>
        <dbReference type="Proteomes" id="UP001500021"/>
    </source>
</evidence>
<protein>
    <recommendedName>
        <fullName evidence="1">Beta-ketoacyl synthase-like N-terminal domain-containing protein</fullName>
    </recommendedName>
</protein>
<accession>A0ABN1L766</accession>
<organism evidence="2 3">
    <name type="scientific">Colwellia asteriadis</name>
    <dbReference type="NCBI Taxonomy" id="517723"/>
    <lineage>
        <taxon>Bacteria</taxon>
        <taxon>Pseudomonadati</taxon>
        <taxon>Pseudomonadota</taxon>
        <taxon>Gammaproteobacteria</taxon>
        <taxon>Alteromonadales</taxon>
        <taxon>Colwelliaceae</taxon>
        <taxon>Colwellia</taxon>
    </lineage>
</organism>
<name>A0ABN1L766_9GAMM</name>
<keyword evidence="3" id="KW-1185">Reference proteome</keyword>
<dbReference type="Proteomes" id="UP001500021">
    <property type="component" value="Unassembled WGS sequence"/>
</dbReference>
<dbReference type="Pfam" id="PF13723">
    <property type="entry name" value="Ketoacyl-synt_2"/>
    <property type="match status" value="1"/>
</dbReference>
<feature type="domain" description="Beta-ketoacyl synthase-like N-terminal" evidence="1">
    <location>
        <begin position="33"/>
        <end position="250"/>
    </location>
</feature>